<accession>Q110M7</accession>
<evidence type="ECO:0000313" key="1">
    <source>
        <dbReference type="EMBL" id="ABG52047.1"/>
    </source>
</evidence>
<gene>
    <name evidence="1" type="ordered locus">Tery_2874</name>
</gene>
<dbReference type="EMBL" id="CP000393">
    <property type="protein sequence ID" value="ABG52047.1"/>
    <property type="molecule type" value="Genomic_DNA"/>
</dbReference>
<protein>
    <submittedName>
        <fullName evidence="1">Uncharacterized protein</fullName>
    </submittedName>
</protein>
<dbReference type="KEGG" id="ter:Tery_2874"/>
<reference evidence="1" key="1">
    <citation type="submission" date="2006-06" db="EMBL/GenBank/DDBJ databases">
        <title>Complete sequence of Trichodesmium erythraeum IMS101.</title>
        <authorList>
            <consortium name="US DOE Joint Genome Institute"/>
            <person name="Copeland A."/>
            <person name="Lucas S."/>
            <person name="Lapidus A."/>
            <person name="Barry K."/>
            <person name="Detter J.C."/>
            <person name="Glavina del Rio T."/>
            <person name="Hammon N."/>
            <person name="Israni S."/>
            <person name="Dalin E."/>
            <person name="Tice H."/>
            <person name="Pitluck S."/>
            <person name="Kiss H."/>
            <person name="Munk A.C."/>
            <person name="Brettin T."/>
            <person name="Bruce D."/>
            <person name="Han C."/>
            <person name="Tapia R."/>
            <person name="Gilna P."/>
            <person name="Schmutz J."/>
            <person name="Larimer F."/>
            <person name="Land M."/>
            <person name="Hauser L."/>
            <person name="Kyrpides N."/>
            <person name="Kim E."/>
            <person name="Richardson P."/>
        </authorList>
    </citation>
    <scope>NUCLEOTIDE SEQUENCE [LARGE SCALE GENOMIC DNA]</scope>
    <source>
        <strain evidence="1">IMS101</strain>
    </source>
</reference>
<dbReference type="AlphaFoldDB" id="Q110M7"/>
<organism evidence="1">
    <name type="scientific">Trichodesmium erythraeum (strain IMS101)</name>
    <dbReference type="NCBI Taxonomy" id="203124"/>
    <lineage>
        <taxon>Bacteria</taxon>
        <taxon>Bacillati</taxon>
        <taxon>Cyanobacteriota</taxon>
        <taxon>Cyanophyceae</taxon>
        <taxon>Oscillatoriophycideae</taxon>
        <taxon>Oscillatoriales</taxon>
        <taxon>Microcoleaceae</taxon>
        <taxon>Trichodesmium</taxon>
    </lineage>
</organism>
<sequence>MELINKAAENVRYRVQPLIYQLPILLKQAAETAIEETPIEKGEVKRKKVLQEKISRSVTNAVQKASRKFSENIQTEIQQGIDREVDRLKDFTTSVDEAFNKIEMEFVDIEFNAEKKTTSHAQAITAALAAFTGYCFSSSFSYWNC</sequence>
<proteinExistence type="predicted"/>
<name>Q110M7_TRIEI</name>
<dbReference type="RefSeq" id="WP_011612406.1">
    <property type="nucleotide sequence ID" value="NC_008312.1"/>
</dbReference>
<dbReference type="eggNOG" id="COG0699">
    <property type="taxonomic scope" value="Bacteria"/>
</dbReference>
<dbReference type="HOGENOM" id="CLU_1786059_0_0_3"/>